<keyword evidence="5" id="KW-1185">Reference proteome</keyword>
<dbReference type="Proteomes" id="UP000235388">
    <property type="component" value="Unassembled WGS sequence"/>
</dbReference>
<reference evidence="4 5" key="1">
    <citation type="submission" date="2017-11" db="EMBL/GenBank/DDBJ databases">
        <title>De novo assembly and phasing of dikaryotic genomes from two isolates of Puccinia coronata f. sp. avenae, the causal agent of oat crown rust.</title>
        <authorList>
            <person name="Miller M.E."/>
            <person name="Zhang Y."/>
            <person name="Omidvar V."/>
            <person name="Sperschneider J."/>
            <person name="Schwessinger B."/>
            <person name="Raley C."/>
            <person name="Palmer J.M."/>
            <person name="Garnica D."/>
            <person name="Upadhyaya N."/>
            <person name="Rathjen J."/>
            <person name="Taylor J.M."/>
            <person name="Park R.F."/>
            <person name="Dodds P.N."/>
            <person name="Hirsch C.D."/>
            <person name="Kianian S.F."/>
            <person name="Figueroa M."/>
        </authorList>
    </citation>
    <scope>NUCLEOTIDE SEQUENCE [LARGE SCALE GENOMIC DNA]</scope>
    <source>
        <strain evidence="4">12NC29</strain>
    </source>
</reference>
<feature type="compositionally biased region" description="Polar residues" evidence="1">
    <location>
        <begin position="277"/>
        <end position="289"/>
    </location>
</feature>
<feature type="region of interest" description="Disordered" evidence="1">
    <location>
        <begin position="1"/>
        <end position="24"/>
    </location>
</feature>
<evidence type="ECO:0008006" key="6">
    <source>
        <dbReference type="Google" id="ProtNLM"/>
    </source>
</evidence>
<dbReference type="PANTHER" id="PTHR45023">
    <property type="match status" value="1"/>
</dbReference>
<feature type="region of interest" description="Disordered" evidence="1">
    <location>
        <begin position="140"/>
        <end position="186"/>
    </location>
</feature>
<dbReference type="InterPro" id="IPR029466">
    <property type="entry name" value="NAM-associated_C"/>
</dbReference>
<organism evidence="4 5">
    <name type="scientific">Puccinia coronata f. sp. avenae</name>
    <dbReference type="NCBI Taxonomy" id="200324"/>
    <lineage>
        <taxon>Eukaryota</taxon>
        <taxon>Fungi</taxon>
        <taxon>Dikarya</taxon>
        <taxon>Basidiomycota</taxon>
        <taxon>Pucciniomycotina</taxon>
        <taxon>Pucciniomycetes</taxon>
        <taxon>Pucciniales</taxon>
        <taxon>Pucciniaceae</taxon>
        <taxon>Puccinia</taxon>
    </lineage>
</organism>
<evidence type="ECO:0000259" key="3">
    <source>
        <dbReference type="Pfam" id="PF14303"/>
    </source>
</evidence>
<evidence type="ECO:0000313" key="5">
    <source>
        <dbReference type="Proteomes" id="UP000235388"/>
    </source>
</evidence>
<dbReference type="Pfam" id="PF14303">
    <property type="entry name" value="NAM-associated"/>
    <property type="match status" value="1"/>
</dbReference>
<dbReference type="AlphaFoldDB" id="A0A2N5RY57"/>
<dbReference type="InterPro" id="IPR028002">
    <property type="entry name" value="Myb_DNA-bind_5"/>
</dbReference>
<feature type="compositionally biased region" description="Polar residues" evidence="1">
    <location>
        <begin position="155"/>
        <end position="167"/>
    </location>
</feature>
<gene>
    <name evidence="4" type="ORF">PCANC_25298</name>
</gene>
<evidence type="ECO:0000313" key="4">
    <source>
        <dbReference type="EMBL" id="PLW05937.1"/>
    </source>
</evidence>
<feature type="domain" description="No apical meristem-associated C-terminal" evidence="3">
    <location>
        <begin position="121"/>
        <end position="265"/>
    </location>
</feature>
<dbReference type="Pfam" id="PF13873">
    <property type="entry name" value="Myb_DNA-bind_5"/>
    <property type="match status" value="1"/>
</dbReference>
<feature type="domain" description="Myb/SANT-like DNA-binding" evidence="2">
    <location>
        <begin position="35"/>
        <end position="84"/>
    </location>
</feature>
<sequence length="343" mass="38846">MANTTTPAPSANASKKRSCNFGPEEDEQLAKSWLLISTDPIRSNNQSKEQFWSNVVDDFNMFTGGPSREASGLQSRWKTLQREVLKFCAIHNRIKDKPPSGSTPEDWLISARQLYFEDTTKSFAYERPWTLLRNAAKFKPPDQTQAINGRPPSATPSNNTIPDSSTVPGGPRSNKPNRWERPLGTCSTKRKLNEEEYKNKKMKLLQMSVKEASKQSKEAKSANDIQDKLVAIDREKMDINLMFINANDCPDDLSREYLQARKERIIQKLRDGEIEPSSVTRHTSSSCPPTSEPKHNNHSDEEEEEGQDEEEDDGDDEFDQSAHDEELQLATQDNMTVVDPALN</sequence>
<feature type="region of interest" description="Disordered" evidence="1">
    <location>
        <begin position="268"/>
        <end position="343"/>
    </location>
</feature>
<evidence type="ECO:0000259" key="2">
    <source>
        <dbReference type="Pfam" id="PF13873"/>
    </source>
</evidence>
<dbReference type="STRING" id="200324.A0A2N5RY57"/>
<feature type="compositionally biased region" description="Acidic residues" evidence="1">
    <location>
        <begin position="300"/>
        <end position="319"/>
    </location>
</feature>
<name>A0A2N5RY57_9BASI</name>
<protein>
    <recommendedName>
        <fullName evidence="6">No apical meristem-associated C-terminal domain-containing protein</fullName>
    </recommendedName>
</protein>
<feature type="compositionally biased region" description="Low complexity" evidence="1">
    <location>
        <begin position="1"/>
        <end position="13"/>
    </location>
</feature>
<evidence type="ECO:0000256" key="1">
    <source>
        <dbReference type="SAM" id="MobiDB-lite"/>
    </source>
</evidence>
<dbReference type="EMBL" id="PGCJ01001372">
    <property type="protein sequence ID" value="PLW05937.1"/>
    <property type="molecule type" value="Genomic_DNA"/>
</dbReference>
<dbReference type="PANTHER" id="PTHR45023:SF4">
    <property type="entry name" value="GLYCINE-RICH PROTEIN-RELATED"/>
    <property type="match status" value="1"/>
</dbReference>
<dbReference type="OrthoDB" id="129446at2759"/>
<proteinExistence type="predicted"/>
<accession>A0A2N5RY57</accession>
<comment type="caution">
    <text evidence="4">The sequence shown here is derived from an EMBL/GenBank/DDBJ whole genome shotgun (WGS) entry which is preliminary data.</text>
</comment>